<dbReference type="Pfam" id="PF00534">
    <property type="entry name" value="Glycos_transf_1"/>
    <property type="match status" value="1"/>
</dbReference>
<dbReference type="InterPro" id="IPR001296">
    <property type="entry name" value="Glyco_trans_1"/>
</dbReference>
<organism evidence="3 4">
    <name type="scientific">Coprobacter fastidiosus NSB1 = JCM 33896</name>
    <dbReference type="NCBI Taxonomy" id="1349822"/>
    <lineage>
        <taxon>Bacteria</taxon>
        <taxon>Pseudomonadati</taxon>
        <taxon>Bacteroidota</taxon>
        <taxon>Bacteroidia</taxon>
        <taxon>Bacteroidales</taxon>
        <taxon>Barnesiellaceae</taxon>
        <taxon>Coprobacter</taxon>
    </lineage>
</organism>
<dbReference type="AlphaFoldDB" id="A0A495WG34"/>
<dbReference type="SUPFAM" id="SSF53756">
    <property type="entry name" value="UDP-Glycosyltransferase/glycogen phosphorylase"/>
    <property type="match status" value="1"/>
</dbReference>
<evidence type="ECO:0000313" key="3">
    <source>
        <dbReference type="EMBL" id="RKT59725.1"/>
    </source>
</evidence>
<dbReference type="Proteomes" id="UP000269493">
    <property type="component" value="Unassembled WGS sequence"/>
</dbReference>
<feature type="domain" description="Glycosyl transferase family 1" evidence="1">
    <location>
        <begin position="238"/>
        <end position="386"/>
    </location>
</feature>
<accession>A0A495WG34</accession>
<dbReference type="InterPro" id="IPR050194">
    <property type="entry name" value="Glycosyltransferase_grp1"/>
</dbReference>
<dbReference type="InterPro" id="IPR028098">
    <property type="entry name" value="Glyco_trans_4-like_N"/>
</dbReference>
<comment type="caution">
    <text evidence="3">The sequence shown here is derived from an EMBL/GenBank/DDBJ whole genome shotgun (WGS) entry which is preliminary data.</text>
</comment>
<keyword evidence="4" id="KW-1185">Reference proteome</keyword>
<dbReference type="PANTHER" id="PTHR45947">
    <property type="entry name" value="SULFOQUINOVOSYL TRANSFERASE SQD2"/>
    <property type="match status" value="1"/>
</dbReference>
<name>A0A495WG34_9BACT</name>
<dbReference type="GO" id="GO:0016757">
    <property type="term" value="F:glycosyltransferase activity"/>
    <property type="evidence" value="ECO:0007669"/>
    <property type="project" value="InterPro"/>
</dbReference>
<dbReference type="Gene3D" id="3.40.50.2000">
    <property type="entry name" value="Glycogen Phosphorylase B"/>
    <property type="match status" value="2"/>
</dbReference>
<dbReference type="PANTHER" id="PTHR45947:SF13">
    <property type="entry name" value="TRANSFERASE"/>
    <property type="match status" value="1"/>
</dbReference>
<evidence type="ECO:0000313" key="4">
    <source>
        <dbReference type="Proteomes" id="UP000269493"/>
    </source>
</evidence>
<evidence type="ECO:0000259" key="2">
    <source>
        <dbReference type="Pfam" id="PF13439"/>
    </source>
</evidence>
<sequence>MLESNHFNIVFWYMIKKERILLVNKFYYPRGGDCMVTLNLEKLLKSKGHDVATFSMQHSQNIESQYSPYFPNEISFSGNIKNKVNAAKRIFGIDTIKTKFNQLLFDFQPDIVHLHNIHSYLSPIVAKQAKAYGCKVFWTMHDYKLLCPASACLNKNQICQQCLSDKKQVVINRCLKNSLTASLLGYIESIYWSKEKLEQWIEAFICPSQFMADMMIKGGYSPNKIKTRCNFIEKEKIDFIKQNFSNERSNHYCFIGRISQEKGIKTLLEIADNLPYKLIIAGNGPLLETLKKEYASEKITFTGHLSTQEVADLLGKAKASIIPSEWYENNPLSIIESLCMGTPVIGSRIGGIPELITENNGILFEPFDKEELRKSIIELFENKKFDYEQISQTAITQFSEENYYTHLCNIYRQSI</sequence>
<dbReference type="Pfam" id="PF13439">
    <property type="entry name" value="Glyco_transf_4"/>
    <property type="match status" value="1"/>
</dbReference>
<feature type="domain" description="Glycosyltransferase subfamily 4-like N-terminal" evidence="2">
    <location>
        <begin position="36"/>
        <end position="234"/>
    </location>
</feature>
<dbReference type="EMBL" id="RBXN01000002">
    <property type="protein sequence ID" value="RKT59725.1"/>
    <property type="molecule type" value="Genomic_DNA"/>
</dbReference>
<protein>
    <submittedName>
        <fullName evidence="3">Glycosyltransferase involved in cell wall biosynthesis</fullName>
    </submittedName>
</protein>
<evidence type="ECO:0000259" key="1">
    <source>
        <dbReference type="Pfam" id="PF00534"/>
    </source>
</evidence>
<proteinExistence type="predicted"/>
<reference evidence="3 4" key="1">
    <citation type="submission" date="2018-10" db="EMBL/GenBank/DDBJ databases">
        <title>Genomic Encyclopedia of Archaeal and Bacterial Type Strains, Phase II (KMG-II): from individual species to whole genera.</title>
        <authorList>
            <person name="Goeker M."/>
        </authorList>
    </citation>
    <scope>NUCLEOTIDE SEQUENCE [LARGE SCALE GENOMIC DNA]</scope>
    <source>
        <strain evidence="3 4">NSB1</strain>
    </source>
</reference>
<keyword evidence="3" id="KW-0808">Transferase</keyword>
<gene>
    <name evidence="3" type="ORF">BC742_0646</name>
</gene>